<dbReference type="AlphaFoldDB" id="A0A7W7VYY9"/>
<proteinExistence type="predicted"/>
<evidence type="ECO:0000313" key="1">
    <source>
        <dbReference type="EMBL" id="MBB4928227.1"/>
    </source>
</evidence>
<dbReference type="Proteomes" id="UP000540506">
    <property type="component" value="Unassembled WGS sequence"/>
</dbReference>
<dbReference type="Pfam" id="PF06243">
    <property type="entry name" value="PaaB"/>
    <property type="match status" value="1"/>
</dbReference>
<reference evidence="1 2" key="1">
    <citation type="submission" date="2020-08" db="EMBL/GenBank/DDBJ databases">
        <title>Sequencing the genomes of 1000 actinobacteria strains.</title>
        <authorList>
            <person name="Klenk H.-P."/>
        </authorList>
    </citation>
    <scope>NUCLEOTIDE SEQUENCE [LARGE SCALE GENOMIC DNA]</scope>
    <source>
        <strain evidence="1 2">DSM 41654</strain>
    </source>
</reference>
<dbReference type="Gene3D" id="3.10.20.520">
    <property type="entry name" value="Phenylacetic acid degradation B"/>
    <property type="match status" value="1"/>
</dbReference>
<dbReference type="EMBL" id="JACHJV010000002">
    <property type="protein sequence ID" value="MBB4928227.1"/>
    <property type="molecule type" value="Genomic_DNA"/>
</dbReference>
<comment type="caution">
    <text evidence="1">The sequence shown here is derived from an EMBL/GenBank/DDBJ whole genome shotgun (WGS) entry which is preliminary data.</text>
</comment>
<sequence length="78" mass="8625">MSHQHVGSVRGIDSDTALAHARDLFTRRDDPASLWVVPSDAIRAASPAEKPMVFSNAQDRPFRYPDDYVPLHEGDGHA</sequence>
<evidence type="ECO:0000313" key="2">
    <source>
        <dbReference type="Proteomes" id="UP000540506"/>
    </source>
</evidence>
<gene>
    <name evidence="1" type="ORF">FHR34_007322</name>
</gene>
<keyword evidence="2" id="KW-1185">Reference proteome</keyword>
<protein>
    <submittedName>
        <fullName evidence="1">Ring-1,2-phenylacetyl-CoA epoxidase subunit PaaB</fullName>
    </submittedName>
</protein>
<dbReference type="InterPro" id="IPR009359">
    <property type="entry name" value="PaaB"/>
</dbReference>
<accession>A0A7W7VYY9</accession>
<dbReference type="InterPro" id="IPR038693">
    <property type="entry name" value="PaaB_sf"/>
</dbReference>
<name>A0A7W7VYY9_KITKI</name>
<organism evidence="1 2">
    <name type="scientific">Kitasatospora kifunensis</name>
    <name type="common">Streptomyces kifunensis</name>
    <dbReference type="NCBI Taxonomy" id="58351"/>
    <lineage>
        <taxon>Bacteria</taxon>
        <taxon>Bacillati</taxon>
        <taxon>Actinomycetota</taxon>
        <taxon>Actinomycetes</taxon>
        <taxon>Kitasatosporales</taxon>
        <taxon>Streptomycetaceae</taxon>
        <taxon>Kitasatospora</taxon>
    </lineage>
</organism>